<evidence type="ECO:0000313" key="10">
    <source>
        <dbReference type="EMBL" id="BCS25540.1"/>
    </source>
</evidence>
<dbReference type="PRINTS" id="PR00385">
    <property type="entry name" value="P450"/>
</dbReference>
<evidence type="ECO:0008006" key="12">
    <source>
        <dbReference type="Google" id="ProtNLM"/>
    </source>
</evidence>
<dbReference type="EMBL" id="AP024447">
    <property type="protein sequence ID" value="BCS25540.1"/>
    <property type="molecule type" value="Genomic_DNA"/>
</dbReference>
<dbReference type="AlphaFoldDB" id="A0A7R8AQF2"/>
<dbReference type="PRINTS" id="PR00463">
    <property type="entry name" value="EP450I"/>
</dbReference>
<comment type="similarity">
    <text evidence="2 9">Belongs to the cytochrome P450 family.</text>
</comment>
<evidence type="ECO:0000256" key="1">
    <source>
        <dbReference type="ARBA" id="ARBA00001971"/>
    </source>
</evidence>
<reference evidence="10" key="2">
    <citation type="submission" date="2021-02" db="EMBL/GenBank/DDBJ databases">
        <title>Aspergillus puulaauensis MK2 genome sequence.</title>
        <authorList>
            <person name="Futagami T."/>
            <person name="Mori K."/>
            <person name="Kadooka C."/>
            <person name="Tanaka T."/>
        </authorList>
    </citation>
    <scope>NUCLEOTIDE SEQUENCE</scope>
    <source>
        <strain evidence="10">MK2</strain>
    </source>
</reference>
<keyword evidence="3 8" id="KW-0349">Heme</keyword>
<dbReference type="RefSeq" id="XP_041557734.1">
    <property type="nucleotide sequence ID" value="XM_041705227.1"/>
</dbReference>
<dbReference type="KEGG" id="apuu:APUU_50251A"/>
<evidence type="ECO:0000256" key="4">
    <source>
        <dbReference type="ARBA" id="ARBA00022723"/>
    </source>
</evidence>
<sequence length="395" mass="44858">MKREIGTKQLVSRLHPQMDISIRRFLGNVLAAPEQLRDHIRRDVVGFMLNFAYGYNMAPHGEDAFYELTQKAVSQFGQIFSDMNWAVNHVPALQYLPAWFPGAQFVRKAAEFRRCTREFTELPPKFVKYKMAQENFQPSMLSRMLQEDAPEPDSEQETAMLWSTIEVYLGGAETNASGMMSFIIAMALYPEVQRKAQEELDRIVGHATLPGFEHRASLPYINAIVKETLRWRPPSPVATPHVAGADLIWNGYSIPKGSYLVANIGTFTRDPAIYTQPMTFRPERFLEEDNHTPEVDPKKYVFGFGRRLCPGRFLADDRLFLFAARFLACFNTAPRGSGPGSAEPKWLPGIITHPEPFDMKIEPRSLEHGGLIRSSGMEMESWGVNDAEDFAKMTL</sequence>
<dbReference type="InterPro" id="IPR017972">
    <property type="entry name" value="Cyt_P450_CS"/>
</dbReference>
<dbReference type="InterPro" id="IPR002401">
    <property type="entry name" value="Cyt_P450_E_grp-I"/>
</dbReference>
<dbReference type="PROSITE" id="PS00086">
    <property type="entry name" value="CYTOCHROME_P450"/>
    <property type="match status" value="1"/>
</dbReference>
<evidence type="ECO:0000256" key="2">
    <source>
        <dbReference type="ARBA" id="ARBA00010617"/>
    </source>
</evidence>
<dbReference type="InterPro" id="IPR050364">
    <property type="entry name" value="Cytochrome_P450_fung"/>
</dbReference>
<keyword evidence="11" id="KW-1185">Reference proteome</keyword>
<evidence type="ECO:0000256" key="5">
    <source>
        <dbReference type="ARBA" id="ARBA00023002"/>
    </source>
</evidence>
<gene>
    <name evidence="10" type="ORF">APUU_50251A</name>
</gene>
<dbReference type="GO" id="GO:0020037">
    <property type="term" value="F:heme binding"/>
    <property type="evidence" value="ECO:0007669"/>
    <property type="project" value="InterPro"/>
</dbReference>
<evidence type="ECO:0000256" key="6">
    <source>
        <dbReference type="ARBA" id="ARBA00023004"/>
    </source>
</evidence>
<dbReference type="Gene3D" id="1.10.630.10">
    <property type="entry name" value="Cytochrome P450"/>
    <property type="match status" value="1"/>
</dbReference>
<dbReference type="GeneID" id="64975545"/>
<protein>
    <recommendedName>
        <fullName evidence="12">Cytochrome P450</fullName>
    </recommendedName>
</protein>
<dbReference type="GO" id="GO:0005506">
    <property type="term" value="F:iron ion binding"/>
    <property type="evidence" value="ECO:0007669"/>
    <property type="project" value="InterPro"/>
</dbReference>
<evidence type="ECO:0000256" key="9">
    <source>
        <dbReference type="RuleBase" id="RU000461"/>
    </source>
</evidence>
<reference evidence="10" key="1">
    <citation type="submission" date="2021-01" db="EMBL/GenBank/DDBJ databases">
        <authorList>
            <consortium name="Aspergillus puulaauensis MK2 genome sequencing consortium"/>
            <person name="Kazuki M."/>
            <person name="Futagami T."/>
        </authorList>
    </citation>
    <scope>NUCLEOTIDE SEQUENCE</scope>
    <source>
        <strain evidence="10">MK2</strain>
    </source>
</reference>
<evidence type="ECO:0000256" key="3">
    <source>
        <dbReference type="ARBA" id="ARBA00022617"/>
    </source>
</evidence>
<keyword evidence="7 9" id="KW-0503">Monooxygenase</keyword>
<evidence type="ECO:0000256" key="7">
    <source>
        <dbReference type="ARBA" id="ARBA00023033"/>
    </source>
</evidence>
<keyword evidence="4 8" id="KW-0479">Metal-binding</keyword>
<feature type="binding site" description="axial binding residue" evidence="8">
    <location>
        <position position="309"/>
    </location>
    <ligand>
        <name>heme</name>
        <dbReference type="ChEBI" id="CHEBI:30413"/>
    </ligand>
    <ligandPart>
        <name>Fe</name>
        <dbReference type="ChEBI" id="CHEBI:18248"/>
    </ligandPart>
</feature>
<dbReference type="Pfam" id="PF00067">
    <property type="entry name" value="p450"/>
    <property type="match status" value="1"/>
</dbReference>
<dbReference type="OrthoDB" id="2789670at2759"/>
<dbReference type="GO" id="GO:0004497">
    <property type="term" value="F:monooxygenase activity"/>
    <property type="evidence" value="ECO:0007669"/>
    <property type="project" value="UniProtKB-KW"/>
</dbReference>
<keyword evidence="6 8" id="KW-0408">Iron</keyword>
<organism evidence="10 11">
    <name type="scientific">Aspergillus puulaauensis</name>
    <dbReference type="NCBI Taxonomy" id="1220207"/>
    <lineage>
        <taxon>Eukaryota</taxon>
        <taxon>Fungi</taxon>
        <taxon>Dikarya</taxon>
        <taxon>Ascomycota</taxon>
        <taxon>Pezizomycotina</taxon>
        <taxon>Eurotiomycetes</taxon>
        <taxon>Eurotiomycetidae</taxon>
        <taxon>Eurotiales</taxon>
        <taxon>Aspergillaceae</taxon>
        <taxon>Aspergillus</taxon>
    </lineage>
</organism>
<accession>A0A7R8AQF2</accession>
<evidence type="ECO:0000313" key="11">
    <source>
        <dbReference type="Proteomes" id="UP000654913"/>
    </source>
</evidence>
<dbReference type="InterPro" id="IPR001128">
    <property type="entry name" value="Cyt_P450"/>
</dbReference>
<name>A0A7R8AQF2_9EURO</name>
<dbReference type="PANTHER" id="PTHR46300">
    <property type="entry name" value="P450, PUTATIVE (EUROFUNG)-RELATED-RELATED"/>
    <property type="match status" value="1"/>
</dbReference>
<dbReference type="InterPro" id="IPR036396">
    <property type="entry name" value="Cyt_P450_sf"/>
</dbReference>
<comment type="cofactor">
    <cofactor evidence="1 8">
        <name>heme</name>
        <dbReference type="ChEBI" id="CHEBI:30413"/>
    </cofactor>
</comment>
<dbReference type="SUPFAM" id="SSF48264">
    <property type="entry name" value="Cytochrome P450"/>
    <property type="match status" value="1"/>
</dbReference>
<dbReference type="Proteomes" id="UP000654913">
    <property type="component" value="Chromosome 5"/>
</dbReference>
<evidence type="ECO:0000256" key="8">
    <source>
        <dbReference type="PIRSR" id="PIRSR602401-1"/>
    </source>
</evidence>
<keyword evidence="5 9" id="KW-0560">Oxidoreductase</keyword>
<dbReference type="GO" id="GO:0016705">
    <property type="term" value="F:oxidoreductase activity, acting on paired donors, with incorporation or reduction of molecular oxygen"/>
    <property type="evidence" value="ECO:0007669"/>
    <property type="project" value="InterPro"/>
</dbReference>
<dbReference type="PANTHER" id="PTHR46300:SF7">
    <property type="entry name" value="P450, PUTATIVE (EUROFUNG)-RELATED"/>
    <property type="match status" value="1"/>
</dbReference>
<proteinExistence type="inferred from homology"/>